<protein>
    <recommendedName>
        <fullName evidence="2">Thioredoxin domain-containing protein</fullName>
    </recommendedName>
</protein>
<sequence length="243" mass="28237">MKLQFILKQLLAILFVASSLSSFAQDKVYRDVDGNWITQEEFDSYIYWGECLSPIPDYHDNKKAFKKFFRNYKKNKSEGIQLLKADKDVLQRKMEVTLKRIKVENNLGKELPNFVATDLEGNVYNISELKGKVLVFNYWYTGCIPCLTEVQALNRLVKKYQDNKDVVFISFAPDALEELKEHLKEYSFLYPTVQFSKELRSLMKLNSYPTNVVIGRDGKYLFQSNGVGFGCVRFIDKAIQKAL</sequence>
<keyword evidence="1" id="KW-0732">Signal</keyword>
<dbReference type="Gene3D" id="3.40.30.10">
    <property type="entry name" value="Glutaredoxin"/>
    <property type="match status" value="1"/>
</dbReference>
<dbReference type="RefSeq" id="WP_110361415.1">
    <property type="nucleotide sequence ID" value="NZ_QFLI01000006.1"/>
</dbReference>
<dbReference type="PANTHER" id="PTHR42852">
    <property type="entry name" value="THIOL:DISULFIDE INTERCHANGE PROTEIN DSBE"/>
    <property type="match status" value="1"/>
</dbReference>
<dbReference type="InterPro" id="IPR050553">
    <property type="entry name" value="Thioredoxin_ResA/DsbE_sf"/>
</dbReference>
<feature type="signal peptide" evidence="1">
    <location>
        <begin position="1"/>
        <end position="24"/>
    </location>
</feature>
<evidence type="ECO:0000313" key="3">
    <source>
        <dbReference type="EMBL" id="PXX99020.1"/>
    </source>
</evidence>
<dbReference type="AlphaFoldDB" id="A0A2V3ZVA7"/>
<comment type="caution">
    <text evidence="3">The sequence shown here is derived from an EMBL/GenBank/DDBJ whole genome shotgun (WGS) entry which is preliminary data.</text>
</comment>
<evidence type="ECO:0000259" key="2">
    <source>
        <dbReference type="PROSITE" id="PS51352"/>
    </source>
</evidence>
<gene>
    <name evidence="3" type="ORF">DF185_14145</name>
</gene>
<organism evidence="3 4">
    <name type="scientific">Marinifilum breve</name>
    <dbReference type="NCBI Taxonomy" id="2184082"/>
    <lineage>
        <taxon>Bacteria</taxon>
        <taxon>Pseudomonadati</taxon>
        <taxon>Bacteroidota</taxon>
        <taxon>Bacteroidia</taxon>
        <taxon>Marinilabiliales</taxon>
        <taxon>Marinifilaceae</taxon>
    </lineage>
</organism>
<evidence type="ECO:0000256" key="1">
    <source>
        <dbReference type="SAM" id="SignalP"/>
    </source>
</evidence>
<keyword evidence="4" id="KW-1185">Reference proteome</keyword>
<dbReference type="PANTHER" id="PTHR42852:SF13">
    <property type="entry name" value="PROTEIN DIPZ"/>
    <property type="match status" value="1"/>
</dbReference>
<dbReference type="SUPFAM" id="SSF52833">
    <property type="entry name" value="Thioredoxin-like"/>
    <property type="match status" value="1"/>
</dbReference>
<dbReference type="InterPro" id="IPR000866">
    <property type="entry name" value="AhpC/TSA"/>
</dbReference>
<dbReference type="PROSITE" id="PS51352">
    <property type="entry name" value="THIOREDOXIN_2"/>
    <property type="match status" value="1"/>
</dbReference>
<dbReference type="InterPro" id="IPR036249">
    <property type="entry name" value="Thioredoxin-like_sf"/>
</dbReference>
<dbReference type="GO" id="GO:0016491">
    <property type="term" value="F:oxidoreductase activity"/>
    <property type="evidence" value="ECO:0007669"/>
    <property type="project" value="InterPro"/>
</dbReference>
<dbReference type="EMBL" id="QFLI01000006">
    <property type="protein sequence ID" value="PXX99020.1"/>
    <property type="molecule type" value="Genomic_DNA"/>
</dbReference>
<dbReference type="GO" id="GO:0016209">
    <property type="term" value="F:antioxidant activity"/>
    <property type="evidence" value="ECO:0007669"/>
    <property type="project" value="InterPro"/>
</dbReference>
<dbReference type="CDD" id="cd02966">
    <property type="entry name" value="TlpA_like_family"/>
    <property type="match status" value="1"/>
</dbReference>
<reference evidence="3 4" key="1">
    <citation type="submission" date="2018-05" db="EMBL/GenBank/DDBJ databases">
        <title>Marinifilum breve JC075T sp. nov., a marine bacterium isolated from Yongle Blue Hole in the South China Sea.</title>
        <authorList>
            <person name="Fu T."/>
        </authorList>
    </citation>
    <scope>NUCLEOTIDE SEQUENCE [LARGE SCALE GENOMIC DNA]</scope>
    <source>
        <strain evidence="3 4">JC075</strain>
    </source>
</reference>
<feature type="chain" id="PRO_5016112032" description="Thioredoxin domain-containing protein" evidence="1">
    <location>
        <begin position="25"/>
        <end position="243"/>
    </location>
</feature>
<feature type="domain" description="Thioredoxin" evidence="2">
    <location>
        <begin position="105"/>
        <end position="243"/>
    </location>
</feature>
<name>A0A2V3ZVA7_9BACT</name>
<evidence type="ECO:0000313" key="4">
    <source>
        <dbReference type="Proteomes" id="UP000248079"/>
    </source>
</evidence>
<dbReference type="Pfam" id="PF00578">
    <property type="entry name" value="AhpC-TSA"/>
    <property type="match status" value="1"/>
</dbReference>
<dbReference type="Proteomes" id="UP000248079">
    <property type="component" value="Unassembled WGS sequence"/>
</dbReference>
<proteinExistence type="predicted"/>
<accession>A0A2V3ZVA7</accession>
<dbReference type="OrthoDB" id="9815205at2"/>
<dbReference type="InterPro" id="IPR013766">
    <property type="entry name" value="Thioredoxin_domain"/>
</dbReference>